<name>W6MRJ7_9ASCO</name>
<keyword evidence="2" id="KW-1185">Reference proteome</keyword>
<protein>
    <submittedName>
        <fullName evidence="1">Uncharacterized protein</fullName>
    </submittedName>
</protein>
<gene>
    <name evidence="1" type="ORF">KUCA_T00004969001</name>
</gene>
<dbReference type="AlphaFoldDB" id="W6MRJ7"/>
<dbReference type="Proteomes" id="UP000019384">
    <property type="component" value="Unassembled WGS sequence"/>
</dbReference>
<organism evidence="1 2">
    <name type="scientific">Kuraishia capsulata CBS 1993</name>
    <dbReference type="NCBI Taxonomy" id="1382522"/>
    <lineage>
        <taxon>Eukaryota</taxon>
        <taxon>Fungi</taxon>
        <taxon>Dikarya</taxon>
        <taxon>Ascomycota</taxon>
        <taxon>Saccharomycotina</taxon>
        <taxon>Pichiomycetes</taxon>
        <taxon>Pichiales</taxon>
        <taxon>Pichiaceae</taxon>
        <taxon>Kuraishia</taxon>
    </lineage>
</organism>
<sequence length="123" mass="13571">MITFLASRAIAYSSRVVCCCCNFGAASCRSNLKTPGSRLPDEPSPYRCIDIYTILTSIAVPGCQTIQRLLEISSSFIWSNDGTQAALRLRDRVTAIKRVIKEPGMSPLSNEEKRSCFCKKAQS</sequence>
<reference evidence="1" key="2">
    <citation type="submission" date="2014-02" db="EMBL/GenBank/DDBJ databases">
        <title>Complete DNA sequence of /Kuraishia capsulata/ illustrates novel genomic features among budding yeasts (/Saccharomycotina/).</title>
        <authorList>
            <person name="Morales L."/>
            <person name="Noel B."/>
            <person name="Porcel B."/>
            <person name="Marcet-Houben M."/>
            <person name="Hullo M-F."/>
            <person name="Sacerdot C."/>
            <person name="Tekaia F."/>
            <person name="Leh-Louis V."/>
            <person name="Despons L."/>
            <person name="Khanna V."/>
            <person name="Aury J-M."/>
            <person name="Barbe V."/>
            <person name="Couloux A."/>
            <person name="Labadie K."/>
            <person name="Pelletier E."/>
            <person name="Souciet J-L."/>
            <person name="Boekhout T."/>
            <person name="Gabaldon T."/>
            <person name="Wincker P."/>
            <person name="Dujon B."/>
        </authorList>
    </citation>
    <scope>NUCLEOTIDE SEQUENCE</scope>
    <source>
        <strain evidence="1">CBS 1993</strain>
    </source>
</reference>
<dbReference type="HOGENOM" id="CLU_2015618_0_0_1"/>
<dbReference type="EMBL" id="HG793130">
    <property type="protein sequence ID" value="CDK28983.1"/>
    <property type="molecule type" value="Genomic_DNA"/>
</dbReference>
<reference evidence="1" key="1">
    <citation type="submission" date="2013-12" db="EMBL/GenBank/DDBJ databases">
        <authorList>
            <person name="Genoscope - CEA"/>
        </authorList>
    </citation>
    <scope>NUCLEOTIDE SEQUENCE</scope>
    <source>
        <strain evidence="1">CBS 1993</strain>
    </source>
</reference>
<accession>W6MRJ7</accession>
<dbReference type="GeneID" id="34522360"/>
<proteinExistence type="predicted"/>
<dbReference type="RefSeq" id="XP_022460972.1">
    <property type="nucleotide sequence ID" value="XM_022606106.1"/>
</dbReference>
<evidence type="ECO:0000313" key="1">
    <source>
        <dbReference type="EMBL" id="CDK28983.1"/>
    </source>
</evidence>
<evidence type="ECO:0000313" key="2">
    <source>
        <dbReference type="Proteomes" id="UP000019384"/>
    </source>
</evidence>